<dbReference type="InterPro" id="IPR041588">
    <property type="entry name" value="Integrase_H2C2"/>
</dbReference>
<name>A0ABQ5J573_9ASTR</name>
<comment type="caution">
    <text evidence="3">The sequence shown here is derived from an EMBL/GenBank/DDBJ whole genome shotgun (WGS) entry which is preliminary data.</text>
</comment>
<organism evidence="3 4">
    <name type="scientific">Tanacetum coccineum</name>
    <dbReference type="NCBI Taxonomy" id="301880"/>
    <lineage>
        <taxon>Eukaryota</taxon>
        <taxon>Viridiplantae</taxon>
        <taxon>Streptophyta</taxon>
        <taxon>Embryophyta</taxon>
        <taxon>Tracheophyta</taxon>
        <taxon>Spermatophyta</taxon>
        <taxon>Magnoliopsida</taxon>
        <taxon>eudicotyledons</taxon>
        <taxon>Gunneridae</taxon>
        <taxon>Pentapetalae</taxon>
        <taxon>asterids</taxon>
        <taxon>campanulids</taxon>
        <taxon>Asterales</taxon>
        <taxon>Asteraceae</taxon>
        <taxon>Asteroideae</taxon>
        <taxon>Anthemideae</taxon>
        <taxon>Anthemidinae</taxon>
        <taxon>Tanacetum</taxon>
    </lineage>
</organism>
<reference evidence="3" key="2">
    <citation type="submission" date="2022-01" db="EMBL/GenBank/DDBJ databases">
        <authorList>
            <person name="Yamashiro T."/>
            <person name="Shiraishi A."/>
            <person name="Satake H."/>
            <person name="Nakayama K."/>
        </authorList>
    </citation>
    <scope>NUCLEOTIDE SEQUENCE</scope>
</reference>
<keyword evidence="4" id="KW-1185">Reference proteome</keyword>
<proteinExistence type="predicted"/>
<feature type="domain" description="Integrase zinc-binding" evidence="2">
    <location>
        <begin position="325"/>
        <end position="380"/>
    </location>
</feature>
<evidence type="ECO:0000313" key="4">
    <source>
        <dbReference type="Proteomes" id="UP001151760"/>
    </source>
</evidence>
<dbReference type="Pfam" id="PF00078">
    <property type="entry name" value="RVT_1"/>
    <property type="match status" value="1"/>
</dbReference>
<dbReference type="InterPro" id="IPR000477">
    <property type="entry name" value="RT_dom"/>
</dbReference>
<sequence length="398" mass="45621">MNTLRDLIIWYSSGTGSLPSGRASLGGEIFSGGKKSQEIKTLVIVITLEMEAQQLGVEYWDIVRGSRDIVRKVRGKSILNLESRMVGRRHHSVDTQLRPRLEKGRQGGDKAFLVAKACDRGACKLLGDVIEVLGCLLEVVIVFIDDILVYSKTREEHEVHLGLVLELLRKKKLYAKFSKCEFWLREVRFLRHVINGDGIHVDTSKIEAGEEQENAFQTLKDKLCNAPVLALPEHFSDYDCEIRYHPSKANVVADALSKKEIVKTKRVRAINMTLQSSIMDRILAAQKEESDESARLQRDLDEMIECRNDGALYYLDRIWVPLKGDVRTLIMEEAHNSKYSLHPGADKMYYDLRDWYWCLGMKKDLAVYVSRCLTCLKVKAEHQRPYGLLQQPEIPKWK</sequence>
<keyword evidence="3" id="KW-0808">Transferase</keyword>
<protein>
    <submittedName>
        <fullName evidence="3">Reverse transcriptase domain-containing protein</fullName>
    </submittedName>
</protein>
<dbReference type="Gene3D" id="3.30.70.270">
    <property type="match status" value="1"/>
</dbReference>
<dbReference type="InterPro" id="IPR043502">
    <property type="entry name" value="DNA/RNA_pol_sf"/>
</dbReference>
<evidence type="ECO:0000259" key="2">
    <source>
        <dbReference type="Pfam" id="PF17921"/>
    </source>
</evidence>
<dbReference type="PANTHER" id="PTHR37984">
    <property type="entry name" value="PROTEIN CBG26694"/>
    <property type="match status" value="1"/>
</dbReference>
<dbReference type="GO" id="GO:0003964">
    <property type="term" value="F:RNA-directed DNA polymerase activity"/>
    <property type="evidence" value="ECO:0007669"/>
    <property type="project" value="UniProtKB-KW"/>
</dbReference>
<keyword evidence="3" id="KW-0548">Nucleotidyltransferase</keyword>
<dbReference type="Pfam" id="PF17921">
    <property type="entry name" value="Integrase_H2C2"/>
    <property type="match status" value="1"/>
</dbReference>
<evidence type="ECO:0000313" key="3">
    <source>
        <dbReference type="EMBL" id="GJU07070.1"/>
    </source>
</evidence>
<accession>A0ABQ5J573</accession>
<evidence type="ECO:0000259" key="1">
    <source>
        <dbReference type="Pfam" id="PF00078"/>
    </source>
</evidence>
<dbReference type="InterPro" id="IPR043128">
    <property type="entry name" value="Rev_trsase/Diguanyl_cyclase"/>
</dbReference>
<dbReference type="PANTHER" id="PTHR37984:SF5">
    <property type="entry name" value="PROTEIN NYNRIN-LIKE"/>
    <property type="match status" value="1"/>
</dbReference>
<dbReference type="Proteomes" id="UP001151760">
    <property type="component" value="Unassembled WGS sequence"/>
</dbReference>
<gene>
    <name evidence="3" type="ORF">Tco_1123500</name>
</gene>
<dbReference type="InterPro" id="IPR050951">
    <property type="entry name" value="Retrovirus_Pol_polyprotein"/>
</dbReference>
<dbReference type="SUPFAM" id="SSF56672">
    <property type="entry name" value="DNA/RNA polymerases"/>
    <property type="match status" value="1"/>
</dbReference>
<keyword evidence="3" id="KW-0695">RNA-directed DNA polymerase</keyword>
<dbReference type="EMBL" id="BQNB010021503">
    <property type="protein sequence ID" value="GJU07070.1"/>
    <property type="molecule type" value="Genomic_DNA"/>
</dbReference>
<feature type="domain" description="Reverse transcriptase" evidence="1">
    <location>
        <begin position="139"/>
        <end position="190"/>
    </location>
</feature>
<reference evidence="3" key="1">
    <citation type="journal article" date="2022" name="Int. J. Mol. Sci.">
        <title>Draft Genome of Tanacetum Coccineum: Genomic Comparison of Closely Related Tanacetum-Family Plants.</title>
        <authorList>
            <person name="Yamashiro T."/>
            <person name="Shiraishi A."/>
            <person name="Nakayama K."/>
            <person name="Satake H."/>
        </authorList>
    </citation>
    <scope>NUCLEOTIDE SEQUENCE</scope>
</reference>
<dbReference type="Gene3D" id="1.10.340.70">
    <property type="match status" value="1"/>
</dbReference>